<dbReference type="OrthoDB" id="9808976at2"/>
<proteinExistence type="predicted"/>
<sequence>MRITIATSPAEIERLRPAWERLHDRERQSIFQDYTLNCLAATHFAERESPYIMMAESESSVAIVPAAVRKHDGSITLLGETLFDYRDVLCGGTNEALEAAWAEIAKLQRRLSFFAVHPDAQARWQMIPMHDFANAPRVRAADCDSDEFRASHNKLGMFYRRMIKRGAHLFTHAGDNCALIRTIYERKASQFPHETNNIFLDPHRREFMEVACAALGSRCEIFSLEIGTELIAALVTLRDHTVRRFYTVYFHPAWSKFSPGVVLIYEVTARSLTEGLDCDYLTGEYGYKNRLATAMVPLRRVEASAEELAAIAARKKAA</sequence>
<dbReference type="Proteomes" id="UP000002432">
    <property type="component" value="Chromosome"/>
</dbReference>
<dbReference type="InterPro" id="IPR038740">
    <property type="entry name" value="BioF2-like_GNAT_dom"/>
</dbReference>
<keyword evidence="3" id="KW-1185">Reference proteome</keyword>
<organism evidence="2 3">
    <name type="scientific">Koribacter versatilis (strain Ellin345)</name>
    <dbReference type="NCBI Taxonomy" id="204669"/>
    <lineage>
        <taxon>Bacteria</taxon>
        <taxon>Pseudomonadati</taxon>
        <taxon>Acidobacteriota</taxon>
        <taxon>Terriglobia</taxon>
        <taxon>Terriglobales</taxon>
        <taxon>Candidatus Korobacteraceae</taxon>
        <taxon>Candidatus Korobacter</taxon>
    </lineage>
</organism>
<dbReference type="EnsemblBacteria" id="ABF40859">
    <property type="protein sequence ID" value="ABF40859"/>
    <property type="gene ID" value="Acid345_1858"/>
</dbReference>
<dbReference type="AlphaFoldDB" id="Q1IQJ1"/>
<protein>
    <recommendedName>
        <fullName evidence="1">BioF2-like acetyltransferase domain-containing protein</fullName>
    </recommendedName>
</protein>
<evidence type="ECO:0000313" key="2">
    <source>
        <dbReference type="EMBL" id="ABF40859.1"/>
    </source>
</evidence>
<dbReference type="SUPFAM" id="SSF55729">
    <property type="entry name" value="Acyl-CoA N-acyltransferases (Nat)"/>
    <property type="match status" value="1"/>
</dbReference>
<name>Q1IQJ1_KORVE</name>
<dbReference type="RefSeq" id="WP_011522661.1">
    <property type="nucleotide sequence ID" value="NC_008009.1"/>
</dbReference>
<feature type="domain" description="BioF2-like acetyltransferase" evidence="1">
    <location>
        <begin position="160"/>
        <end position="288"/>
    </location>
</feature>
<dbReference type="STRING" id="204669.Acid345_1858"/>
<dbReference type="eggNOG" id="COG5653">
    <property type="taxonomic scope" value="Bacteria"/>
</dbReference>
<evidence type="ECO:0000259" key="1">
    <source>
        <dbReference type="Pfam" id="PF13480"/>
    </source>
</evidence>
<dbReference type="Pfam" id="PF13480">
    <property type="entry name" value="Acetyltransf_6"/>
    <property type="match status" value="1"/>
</dbReference>
<evidence type="ECO:0000313" key="3">
    <source>
        <dbReference type="Proteomes" id="UP000002432"/>
    </source>
</evidence>
<accession>Q1IQJ1</accession>
<reference evidence="2 3" key="1">
    <citation type="journal article" date="2009" name="Appl. Environ. Microbiol.">
        <title>Three genomes from the phylum Acidobacteria provide insight into the lifestyles of these microorganisms in soils.</title>
        <authorList>
            <person name="Ward N.L."/>
            <person name="Challacombe J.F."/>
            <person name="Janssen P.H."/>
            <person name="Henrissat B."/>
            <person name="Coutinho P.M."/>
            <person name="Wu M."/>
            <person name="Xie G."/>
            <person name="Haft D.H."/>
            <person name="Sait M."/>
            <person name="Badger J."/>
            <person name="Barabote R.D."/>
            <person name="Bradley B."/>
            <person name="Brettin T.S."/>
            <person name="Brinkac L.M."/>
            <person name="Bruce D."/>
            <person name="Creasy T."/>
            <person name="Daugherty S.C."/>
            <person name="Davidsen T.M."/>
            <person name="DeBoy R.T."/>
            <person name="Detter J.C."/>
            <person name="Dodson R.J."/>
            <person name="Durkin A.S."/>
            <person name="Ganapathy A."/>
            <person name="Gwinn-Giglio M."/>
            <person name="Han C.S."/>
            <person name="Khouri H."/>
            <person name="Kiss H."/>
            <person name="Kothari S.P."/>
            <person name="Madupu R."/>
            <person name="Nelson K.E."/>
            <person name="Nelson W.C."/>
            <person name="Paulsen I."/>
            <person name="Penn K."/>
            <person name="Ren Q."/>
            <person name="Rosovitz M.J."/>
            <person name="Selengut J.D."/>
            <person name="Shrivastava S."/>
            <person name="Sullivan S.A."/>
            <person name="Tapia R."/>
            <person name="Thompson L.S."/>
            <person name="Watkins K.L."/>
            <person name="Yang Q."/>
            <person name="Yu C."/>
            <person name="Zafar N."/>
            <person name="Zhou L."/>
            <person name="Kuske C.R."/>
        </authorList>
    </citation>
    <scope>NUCLEOTIDE SEQUENCE [LARGE SCALE GENOMIC DNA]</scope>
    <source>
        <strain evidence="2 3">Ellin345</strain>
    </source>
</reference>
<dbReference type="HOGENOM" id="CLU_873714_0_0_0"/>
<dbReference type="EMBL" id="CP000360">
    <property type="protein sequence ID" value="ABF40859.1"/>
    <property type="molecule type" value="Genomic_DNA"/>
</dbReference>
<gene>
    <name evidence="2" type="ordered locus">Acid345_1858</name>
</gene>
<dbReference type="InterPro" id="IPR016181">
    <property type="entry name" value="Acyl_CoA_acyltransferase"/>
</dbReference>
<dbReference type="KEGG" id="aba:Acid345_1858"/>